<reference evidence="7" key="2">
    <citation type="submission" date="2020-11" db="EMBL/GenBank/DDBJ databases">
        <authorList>
            <person name="McCartney M.A."/>
            <person name="Auch B."/>
            <person name="Kono T."/>
            <person name="Mallez S."/>
            <person name="Becker A."/>
            <person name="Gohl D.M."/>
            <person name="Silverstein K.A.T."/>
            <person name="Koren S."/>
            <person name="Bechman K.B."/>
            <person name="Herman A."/>
            <person name="Abrahante J.E."/>
            <person name="Garbe J."/>
        </authorList>
    </citation>
    <scope>NUCLEOTIDE SEQUENCE</scope>
    <source>
        <strain evidence="7">Duluth1</strain>
        <tissue evidence="7">Whole animal</tissue>
    </source>
</reference>
<keyword evidence="5" id="KW-0067">ATP-binding</keyword>
<keyword evidence="1" id="KW-0479">Metal-binding</keyword>
<evidence type="ECO:0000256" key="5">
    <source>
        <dbReference type="ARBA" id="ARBA00022840"/>
    </source>
</evidence>
<dbReference type="GO" id="GO:0005524">
    <property type="term" value="F:ATP binding"/>
    <property type="evidence" value="ECO:0007669"/>
    <property type="project" value="UniProtKB-KW"/>
</dbReference>
<protein>
    <recommendedName>
        <fullName evidence="6">DNA replication factor Dna2 N-terminal domain-containing protein</fullName>
    </recommendedName>
</protein>
<gene>
    <name evidence="7" type="ORF">DPMN_055894</name>
</gene>
<reference evidence="7" key="1">
    <citation type="journal article" date="2019" name="bioRxiv">
        <title>The Genome of the Zebra Mussel, Dreissena polymorpha: A Resource for Invasive Species Research.</title>
        <authorList>
            <person name="McCartney M.A."/>
            <person name="Auch B."/>
            <person name="Kono T."/>
            <person name="Mallez S."/>
            <person name="Zhang Y."/>
            <person name="Obille A."/>
            <person name="Becker A."/>
            <person name="Abrahante J.E."/>
            <person name="Garbe J."/>
            <person name="Badalamenti J.P."/>
            <person name="Herman A."/>
            <person name="Mangelson H."/>
            <person name="Liachko I."/>
            <person name="Sullivan S."/>
            <person name="Sone E.D."/>
            <person name="Koren S."/>
            <person name="Silverstein K.A.T."/>
            <person name="Beckman K.B."/>
            <person name="Gohl D.M."/>
        </authorList>
    </citation>
    <scope>NUCLEOTIDE SEQUENCE</scope>
    <source>
        <strain evidence="7">Duluth1</strain>
        <tissue evidence="7">Whole animal</tissue>
    </source>
</reference>
<sequence length="97" mass="11310">MRKSILKEKFKGCDSRNVHMLYGSIIHSVFQQASNLLEMYANETSEVKVLEEVKSYIPQMITWLTQYTSFKDNRVSSSSDIQVTKVCDIEENIWSPR</sequence>
<dbReference type="Pfam" id="PF08696">
    <property type="entry name" value="Dna2"/>
    <property type="match status" value="2"/>
</dbReference>
<proteinExistence type="predicted"/>
<feature type="domain" description="DNA replication factor Dna2 N-terminal" evidence="6">
    <location>
        <begin position="34"/>
        <end position="97"/>
    </location>
</feature>
<dbReference type="GO" id="GO:0046872">
    <property type="term" value="F:metal ion binding"/>
    <property type="evidence" value="ECO:0007669"/>
    <property type="project" value="UniProtKB-KW"/>
</dbReference>
<evidence type="ECO:0000256" key="1">
    <source>
        <dbReference type="ARBA" id="ARBA00022723"/>
    </source>
</evidence>
<evidence type="ECO:0000256" key="4">
    <source>
        <dbReference type="ARBA" id="ARBA00022806"/>
    </source>
</evidence>
<evidence type="ECO:0000313" key="8">
    <source>
        <dbReference type="Proteomes" id="UP000828390"/>
    </source>
</evidence>
<evidence type="ECO:0000256" key="2">
    <source>
        <dbReference type="ARBA" id="ARBA00022741"/>
    </source>
</evidence>
<keyword evidence="2" id="KW-0547">Nucleotide-binding</keyword>
<name>A0A9D4CS76_DREPO</name>
<evidence type="ECO:0000313" key="7">
    <source>
        <dbReference type="EMBL" id="KAH3729916.1"/>
    </source>
</evidence>
<evidence type="ECO:0000259" key="6">
    <source>
        <dbReference type="Pfam" id="PF08696"/>
    </source>
</evidence>
<accession>A0A9D4CS76</accession>
<dbReference type="Proteomes" id="UP000828390">
    <property type="component" value="Unassembled WGS sequence"/>
</dbReference>
<dbReference type="GO" id="GO:0016787">
    <property type="term" value="F:hydrolase activity"/>
    <property type="evidence" value="ECO:0007669"/>
    <property type="project" value="UniProtKB-KW"/>
</dbReference>
<dbReference type="EMBL" id="JAIWYP010000012">
    <property type="protein sequence ID" value="KAH3729916.1"/>
    <property type="molecule type" value="Genomic_DNA"/>
</dbReference>
<evidence type="ECO:0000256" key="3">
    <source>
        <dbReference type="ARBA" id="ARBA00022801"/>
    </source>
</evidence>
<feature type="domain" description="DNA replication factor Dna2 N-terminal" evidence="6">
    <location>
        <begin position="1"/>
        <end position="33"/>
    </location>
</feature>
<keyword evidence="4" id="KW-0347">Helicase</keyword>
<comment type="caution">
    <text evidence="7">The sequence shown here is derived from an EMBL/GenBank/DDBJ whole genome shotgun (WGS) entry which is preliminary data.</text>
</comment>
<keyword evidence="8" id="KW-1185">Reference proteome</keyword>
<organism evidence="7 8">
    <name type="scientific">Dreissena polymorpha</name>
    <name type="common">Zebra mussel</name>
    <name type="synonym">Mytilus polymorpha</name>
    <dbReference type="NCBI Taxonomy" id="45954"/>
    <lineage>
        <taxon>Eukaryota</taxon>
        <taxon>Metazoa</taxon>
        <taxon>Spiralia</taxon>
        <taxon>Lophotrochozoa</taxon>
        <taxon>Mollusca</taxon>
        <taxon>Bivalvia</taxon>
        <taxon>Autobranchia</taxon>
        <taxon>Heteroconchia</taxon>
        <taxon>Euheterodonta</taxon>
        <taxon>Imparidentia</taxon>
        <taxon>Neoheterodontei</taxon>
        <taxon>Myida</taxon>
        <taxon>Dreissenoidea</taxon>
        <taxon>Dreissenidae</taxon>
        <taxon>Dreissena</taxon>
    </lineage>
</organism>
<keyword evidence="3" id="KW-0378">Hydrolase</keyword>
<dbReference type="AlphaFoldDB" id="A0A9D4CS76"/>
<dbReference type="InterPro" id="IPR014808">
    <property type="entry name" value="DNA_replication_fac_Dna2_N"/>
</dbReference>
<dbReference type="GO" id="GO:0004386">
    <property type="term" value="F:helicase activity"/>
    <property type="evidence" value="ECO:0007669"/>
    <property type="project" value="UniProtKB-KW"/>
</dbReference>